<organism evidence="2 3">
    <name type="scientific">Oceanicoccus sagamiensis</name>
    <dbReference type="NCBI Taxonomy" id="716816"/>
    <lineage>
        <taxon>Bacteria</taxon>
        <taxon>Pseudomonadati</taxon>
        <taxon>Pseudomonadota</taxon>
        <taxon>Gammaproteobacteria</taxon>
        <taxon>Cellvibrionales</taxon>
        <taxon>Spongiibacteraceae</taxon>
        <taxon>Oceanicoccus</taxon>
    </lineage>
</organism>
<dbReference type="InterPro" id="IPR032710">
    <property type="entry name" value="NTF2-like_dom_sf"/>
</dbReference>
<dbReference type="SUPFAM" id="SSF54427">
    <property type="entry name" value="NTF2-like"/>
    <property type="match status" value="1"/>
</dbReference>
<evidence type="ECO:0000313" key="2">
    <source>
        <dbReference type="EMBL" id="ARN72938.1"/>
    </source>
</evidence>
<evidence type="ECO:0000313" key="3">
    <source>
        <dbReference type="Proteomes" id="UP000193450"/>
    </source>
</evidence>
<dbReference type="Pfam" id="PF13577">
    <property type="entry name" value="SnoaL_4"/>
    <property type="match status" value="1"/>
</dbReference>
<dbReference type="RefSeq" id="WP_085757030.1">
    <property type="nucleotide sequence ID" value="NZ_CP019343.1"/>
</dbReference>
<dbReference type="AlphaFoldDB" id="A0A1X9N442"/>
<dbReference type="Gene3D" id="3.10.450.50">
    <property type="match status" value="1"/>
</dbReference>
<dbReference type="STRING" id="716816.BST96_01745"/>
<evidence type="ECO:0000259" key="1">
    <source>
        <dbReference type="Pfam" id="PF13577"/>
    </source>
</evidence>
<protein>
    <recommendedName>
        <fullName evidence="1">SnoaL-like domain-containing protein</fullName>
    </recommendedName>
</protein>
<name>A0A1X9N442_9GAMM</name>
<dbReference type="Proteomes" id="UP000193450">
    <property type="component" value="Chromosome"/>
</dbReference>
<dbReference type="KEGG" id="osg:BST96_01745"/>
<reference evidence="2 3" key="1">
    <citation type="submission" date="2016-11" db="EMBL/GenBank/DDBJ databases">
        <title>Trade-off between light-utilization and light-protection in marine flavobacteria.</title>
        <authorList>
            <person name="Kumagai Y."/>
        </authorList>
    </citation>
    <scope>NUCLEOTIDE SEQUENCE [LARGE SCALE GENOMIC DNA]</scope>
    <source>
        <strain evidence="2 3">NBRC 107125</strain>
    </source>
</reference>
<dbReference type="InterPro" id="IPR037401">
    <property type="entry name" value="SnoaL-like"/>
</dbReference>
<accession>A0A1X9N442</accession>
<dbReference type="EMBL" id="CP019343">
    <property type="protein sequence ID" value="ARN72938.1"/>
    <property type="molecule type" value="Genomic_DNA"/>
</dbReference>
<keyword evidence="3" id="KW-1185">Reference proteome</keyword>
<gene>
    <name evidence="2" type="ORF">BST96_01745</name>
</gene>
<feature type="domain" description="SnoaL-like" evidence="1">
    <location>
        <begin position="11"/>
        <end position="141"/>
    </location>
</feature>
<dbReference type="OrthoDB" id="4571298at2"/>
<dbReference type="CDD" id="cd00531">
    <property type="entry name" value="NTF2_like"/>
    <property type="match status" value="1"/>
</dbReference>
<sequence length="165" mass="18785">MSFQDMDQLKAELVKSYNAYAEGIDTKNWALVRSCFAENIMLDYGELSAATGPMDKPRPADDWVAVLQAAINGFDITRHTITNHRITMHRDRVSCRAYLLADHMIFVDPTNPHAGDDDYVTLAGEYINDYQEQDGRWKIVRSQLDVHYTRGNANLFEKAQARAAQ</sequence>
<proteinExistence type="predicted"/>